<evidence type="ECO:0000313" key="2">
    <source>
        <dbReference type="EMBL" id="KZT70687.1"/>
    </source>
</evidence>
<dbReference type="AlphaFoldDB" id="A0A165RFM2"/>
<gene>
    <name evidence="2" type="ORF">DAEQUDRAFT_183101</name>
</gene>
<accession>A0A165RFM2</accession>
<sequence length="213" mass="23471">MELIVAGTPELPQESPARPRCAGWPVSSSLPGPGLMVPGSPMAGYPQAYGHPQAYAHPQTYGHPQVYGHPHAYGHPQTYGHPAYLAPAPASSPAPYQHLSQRRHTNAKPEHVPASGTPRDPRSARPMPVLVAPPMHTPPPHLVLRPRTQTTSPMPHAAHDQDLQPNELIYIRVFVRHIFLVVHCDSRSRPFDTPSGLVALPPGHFFWLLHRTW</sequence>
<dbReference type="OrthoDB" id="5567786at2759"/>
<organism evidence="2 3">
    <name type="scientific">Daedalea quercina L-15889</name>
    <dbReference type="NCBI Taxonomy" id="1314783"/>
    <lineage>
        <taxon>Eukaryota</taxon>
        <taxon>Fungi</taxon>
        <taxon>Dikarya</taxon>
        <taxon>Basidiomycota</taxon>
        <taxon>Agaricomycotina</taxon>
        <taxon>Agaricomycetes</taxon>
        <taxon>Polyporales</taxon>
        <taxon>Fomitopsis</taxon>
    </lineage>
</organism>
<dbReference type="Proteomes" id="UP000076727">
    <property type="component" value="Unassembled WGS sequence"/>
</dbReference>
<protein>
    <submittedName>
        <fullName evidence="2">Uncharacterized protein</fullName>
    </submittedName>
</protein>
<reference evidence="2 3" key="1">
    <citation type="journal article" date="2016" name="Mol. Biol. Evol.">
        <title>Comparative Genomics of Early-Diverging Mushroom-Forming Fungi Provides Insights into the Origins of Lignocellulose Decay Capabilities.</title>
        <authorList>
            <person name="Nagy L.G."/>
            <person name="Riley R."/>
            <person name="Tritt A."/>
            <person name="Adam C."/>
            <person name="Daum C."/>
            <person name="Floudas D."/>
            <person name="Sun H."/>
            <person name="Yadav J.S."/>
            <person name="Pangilinan J."/>
            <person name="Larsson K.H."/>
            <person name="Matsuura K."/>
            <person name="Barry K."/>
            <person name="Labutti K."/>
            <person name="Kuo R."/>
            <person name="Ohm R.A."/>
            <person name="Bhattacharya S.S."/>
            <person name="Shirouzu T."/>
            <person name="Yoshinaga Y."/>
            <person name="Martin F.M."/>
            <person name="Grigoriev I.V."/>
            <person name="Hibbett D.S."/>
        </authorList>
    </citation>
    <scope>NUCLEOTIDE SEQUENCE [LARGE SCALE GENOMIC DNA]</scope>
    <source>
        <strain evidence="2 3">L-15889</strain>
    </source>
</reference>
<feature type="region of interest" description="Disordered" evidence="1">
    <location>
        <begin position="90"/>
        <end position="126"/>
    </location>
</feature>
<name>A0A165RFM2_9APHY</name>
<keyword evidence="3" id="KW-1185">Reference proteome</keyword>
<evidence type="ECO:0000256" key="1">
    <source>
        <dbReference type="SAM" id="MobiDB-lite"/>
    </source>
</evidence>
<proteinExistence type="predicted"/>
<dbReference type="EMBL" id="KV429050">
    <property type="protein sequence ID" value="KZT70687.1"/>
    <property type="molecule type" value="Genomic_DNA"/>
</dbReference>
<evidence type="ECO:0000313" key="3">
    <source>
        <dbReference type="Proteomes" id="UP000076727"/>
    </source>
</evidence>
<feature type="region of interest" description="Disordered" evidence="1">
    <location>
        <begin position="1"/>
        <end position="22"/>
    </location>
</feature>